<keyword evidence="2" id="KW-1185">Reference proteome</keyword>
<organism evidence="1 2">
    <name type="scientific">Pisolithus microcarpus 441</name>
    <dbReference type="NCBI Taxonomy" id="765257"/>
    <lineage>
        <taxon>Eukaryota</taxon>
        <taxon>Fungi</taxon>
        <taxon>Dikarya</taxon>
        <taxon>Basidiomycota</taxon>
        <taxon>Agaricomycotina</taxon>
        <taxon>Agaricomycetes</taxon>
        <taxon>Agaricomycetidae</taxon>
        <taxon>Boletales</taxon>
        <taxon>Sclerodermatineae</taxon>
        <taxon>Pisolithaceae</taxon>
        <taxon>Pisolithus</taxon>
    </lineage>
</organism>
<reference evidence="2" key="2">
    <citation type="submission" date="2015-01" db="EMBL/GenBank/DDBJ databases">
        <title>Evolutionary Origins and Diversification of the Mycorrhizal Mutualists.</title>
        <authorList>
            <consortium name="DOE Joint Genome Institute"/>
            <consortium name="Mycorrhizal Genomics Consortium"/>
            <person name="Kohler A."/>
            <person name="Kuo A."/>
            <person name="Nagy L.G."/>
            <person name="Floudas D."/>
            <person name="Copeland A."/>
            <person name="Barry K.W."/>
            <person name="Cichocki N."/>
            <person name="Veneault-Fourrey C."/>
            <person name="LaButti K."/>
            <person name="Lindquist E.A."/>
            <person name="Lipzen A."/>
            <person name="Lundell T."/>
            <person name="Morin E."/>
            <person name="Murat C."/>
            <person name="Riley R."/>
            <person name="Ohm R."/>
            <person name="Sun H."/>
            <person name="Tunlid A."/>
            <person name="Henrissat B."/>
            <person name="Grigoriev I.V."/>
            <person name="Hibbett D.S."/>
            <person name="Martin F."/>
        </authorList>
    </citation>
    <scope>NUCLEOTIDE SEQUENCE [LARGE SCALE GENOMIC DNA]</scope>
    <source>
        <strain evidence="2">441</strain>
    </source>
</reference>
<accession>A0A0C9Y2J6</accession>
<dbReference type="HOGENOM" id="CLU_162845_0_0_1"/>
<sequence length="61" mass="6786">FPSIPSLLPSLISLAVTPLPTSNLFHKASCSMDALDESDFCVWEQEPPYDYPEPIMMADKV</sequence>
<protein>
    <submittedName>
        <fullName evidence="1">Uncharacterized protein</fullName>
    </submittedName>
</protein>
<proteinExistence type="predicted"/>
<dbReference type="AlphaFoldDB" id="A0A0C9Y2J6"/>
<dbReference type="Proteomes" id="UP000054018">
    <property type="component" value="Unassembled WGS sequence"/>
</dbReference>
<name>A0A0C9Y2J6_9AGAM</name>
<feature type="non-terminal residue" evidence="1">
    <location>
        <position position="1"/>
    </location>
</feature>
<evidence type="ECO:0000313" key="2">
    <source>
        <dbReference type="Proteomes" id="UP000054018"/>
    </source>
</evidence>
<reference evidence="1 2" key="1">
    <citation type="submission" date="2014-04" db="EMBL/GenBank/DDBJ databases">
        <authorList>
            <consortium name="DOE Joint Genome Institute"/>
            <person name="Kuo A."/>
            <person name="Kohler A."/>
            <person name="Costa M.D."/>
            <person name="Nagy L.G."/>
            <person name="Floudas D."/>
            <person name="Copeland A."/>
            <person name="Barry K.W."/>
            <person name="Cichocki N."/>
            <person name="Veneault-Fourrey C."/>
            <person name="LaButti K."/>
            <person name="Lindquist E.A."/>
            <person name="Lipzen A."/>
            <person name="Lundell T."/>
            <person name="Morin E."/>
            <person name="Murat C."/>
            <person name="Sun H."/>
            <person name="Tunlid A."/>
            <person name="Henrissat B."/>
            <person name="Grigoriev I.V."/>
            <person name="Hibbett D.S."/>
            <person name="Martin F."/>
            <person name="Nordberg H.P."/>
            <person name="Cantor M.N."/>
            <person name="Hua S.X."/>
        </authorList>
    </citation>
    <scope>NUCLEOTIDE SEQUENCE [LARGE SCALE GENOMIC DNA]</scope>
    <source>
        <strain evidence="1 2">441</strain>
    </source>
</reference>
<gene>
    <name evidence="1" type="ORF">PISMIDRAFT_122809</name>
</gene>
<evidence type="ECO:0000313" key="1">
    <source>
        <dbReference type="EMBL" id="KIK11371.1"/>
    </source>
</evidence>
<dbReference type="EMBL" id="KN834230">
    <property type="protein sequence ID" value="KIK11371.1"/>
    <property type="molecule type" value="Genomic_DNA"/>
</dbReference>